<dbReference type="Proteomes" id="UP001139054">
    <property type="component" value="Unassembled WGS sequence"/>
</dbReference>
<evidence type="ECO:0008006" key="3">
    <source>
        <dbReference type="Google" id="ProtNLM"/>
    </source>
</evidence>
<accession>A0A9X1RHY8</accession>
<evidence type="ECO:0000313" key="2">
    <source>
        <dbReference type="Proteomes" id="UP001139054"/>
    </source>
</evidence>
<evidence type="ECO:0000313" key="1">
    <source>
        <dbReference type="EMBL" id="MCG2631623.1"/>
    </source>
</evidence>
<dbReference type="EMBL" id="JAKLTY010000030">
    <property type="protein sequence ID" value="MCG2631623.1"/>
    <property type="molecule type" value="Genomic_DNA"/>
</dbReference>
<dbReference type="InterPro" id="IPR032466">
    <property type="entry name" value="Metal_Hydrolase"/>
</dbReference>
<dbReference type="RefSeq" id="WP_237891703.1">
    <property type="nucleotide sequence ID" value="NZ_JAKLTY010000030.1"/>
</dbReference>
<name>A0A9X1RHY8_9BRAD</name>
<comment type="caution">
    <text evidence="1">The sequence shown here is derived from an EMBL/GenBank/DDBJ whole genome shotgun (WGS) entry which is preliminary data.</text>
</comment>
<dbReference type="SUPFAM" id="SSF51556">
    <property type="entry name" value="Metallo-dependent hydrolases"/>
    <property type="match status" value="1"/>
</dbReference>
<protein>
    <recommendedName>
        <fullName evidence="3">Amidohydrolase-related domain-containing protein</fullName>
    </recommendedName>
</protein>
<dbReference type="AlphaFoldDB" id="A0A9X1RHY8"/>
<organism evidence="1 2">
    <name type="scientific">Bradyrhizobium zhengyangense</name>
    <dbReference type="NCBI Taxonomy" id="2911009"/>
    <lineage>
        <taxon>Bacteria</taxon>
        <taxon>Pseudomonadati</taxon>
        <taxon>Pseudomonadota</taxon>
        <taxon>Alphaproteobacteria</taxon>
        <taxon>Hyphomicrobiales</taxon>
        <taxon>Nitrobacteraceae</taxon>
        <taxon>Bradyrhizobium</taxon>
    </lineage>
</organism>
<dbReference type="Gene3D" id="3.20.20.140">
    <property type="entry name" value="Metal-dependent hydrolases"/>
    <property type="match status" value="1"/>
</dbReference>
<sequence>MKTHSFGRFLKLPLGAPIYLHRTKPPIDVIEASYGGFAPFVTDMLSGPGFGWHIETAVHVLRMVLGGDRFPRFMFSADYPYASIDAARAFLEQVPVTAADRSLIAHGNAEKLVKISAELRLGALAAYLRSKS</sequence>
<gene>
    <name evidence="1" type="ORF">L6654_33845</name>
</gene>
<reference evidence="1" key="1">
    <citation type="submission" date="2022-01" db="EMBL/GenBank/DDBJ databases">
        <title>Genome sequnece data of strain Bradyrhizobium sp. nov.</title>
        <authorList>
            <person name="Zhang J."/>
        </authorList>
    </citation>
    <scope>NUCLEOTIDE SEQUENCE</scope>
    <source>
        <strain evidence="1">WYCCWR 13023</strain>
    </source>
</reference>
<proteinExistence type="predicted"/>